<dbReference type="SUPFAM" id="SSF81296">
    <property type="entry name" value="E set domains"/>
    <property type="match status" value="1"/>
</dbReference>
<evidence type="ECO:0000256" key="4">
    <source>
        <dbReference type="ARBA" id="ARBA00022692"/>
    </source>
</evidence>
<keyword evidence="6 11" id="KW-0630">Potassium</keyword>
<evidence type="ECO:0000256" key="6">
    <source>
        <dbReference type="ARBA" id="ARBA00022958"/>
    </source>
</evidence>
<dbReference type="PIRSF" id="PIRSF005465">
    <property type="entry name" value="GIRK_kir"/>
    <property type="match status" value="1"/>
</dbReference>
<dbReference type="AlphaFoldDB" id="A0A183IJW0"/>
<evidence type="ECO:0000313" key="16">
    <source>
        <dbReference type="Proteomes" id="UP000270296"/>
    </source>
</evidence>
<dbReference type="GO" id="GO:0005886">
    <property type="term" value="C:plasma membrane"/>
    <property type="evidence" value="ECO:0007669"/>
    <property type="project" value="TreeGrafter"/>
</dbReference>
<dbReference type="SUPFAM" id="SSF81324">
    <property type="entry name" value="Voltage-gated potassium channels"/>
    <property type="match status" value="1"/>
</dbReference>
<dbReference type="PANTHER" id="PTHR11767">
    <property type="entry name" value="INWARD RECTIFIER POTASSIUM CHANNEL"/>
    <property type="match status" value="1"/>
</dbReference>
<dbReference type="Proteomes" id="UP000270296">
    <property type="component" value="Unassembled WGS sequence"/>
</dbReference>
<dbReference type="PRINTS" id="PR01320">
    <property type="entry name" value="KIRCHANNEL"/>
</dbReference>
<evidence type="ECO:0000256" key="1">
    <source>
        <dbReference type="ARBA" id="ARBA00004141"/>
    </source>
</evidence>
<evidence type="ECO:0000259" key="13">
    <source>
        <dbReference type="Pfam" id="PF01007"/>
    </source>
</evidence>
<dbReference type="GO" id="GO:0005242">
    <property type="term" value="F:inward rectifier potassium channel activity"/>
    <property type="evidence" value="ECO:0007669"/>
    <property type="project" value="InterPro"/>
</dbReference>
<evidence type="ECO:0000256" key="5">
    <source>
        <dbReference type="ARBA" id="ARBA00022882"/>
    </source>
</evidence>
<dbReference type="EMBL" id="UZAM01008013">
    <property type="protein sequence ID" value="VDP02735.1"/>
    <property type="molecule type" value="Genomic_DNA"/>
</dbReference>
<dbReference type="Pfam" id="PF17655">
    <property type="entry name" value="IRK_C"/>
    <property type="match status" value="1"/>
</dbReference>
<evidence type="ECO:0000256" key="8">
    <source>
        <dbReference type="ARBA" id="ARBA00023065"/>
    </source>
</evidence>
<dbReference type="Gene3D" id="1.10.287.70">
    <property type="match status" value="1"/>
</dbReference>
<evidence type="ECO:0000313" key="15">
    <source>
        <dbReference type="EMBL" id="VDP02735.1"/>
    </source>
</evidence>
<proteinExistence type="inferred from homology"/>
<dbReference type="InterPro" id="IPR040445">
    <property type="entry name" value="Kir_TM"/>
</dbReference>
<gene>
    <name evidence="15" type="ORF">SBAD_LOCUS3902</name>
</gene>
<feature type="domain" description="Inward rectifier potassium channel C-terminal" evidence="14">
    <location>
        <begin position="196"/>
        <end position="350"/>
    </location>
</feature>
<accession>A0A183IJW0</accession>
<dbReference type="GO" id="GO:0034765">
    <property type="term" value="P:regulation of monoatomic ion transmembrane transport"/>
    <property type="evidence" value="ECO:0007669"/>
    <property type="project" value="TreeGrafter"/>
</dbReference>
<sequence length="392" mass="44511">NTNYSSNDGLTSNLIADNIRSLGTIPFAIGSTEFTKRLLGKRIKRSRLVKKTGEVNVTYNNVPKLERQFMRDLFTTLIDVNWGCSLLIFCSLFVFTWVLFALIYYVLSWTHGDFDQSENDGGKPCIRNVYDFASIMLFSVETQHTIGYGKRYITTNCSSTIVVLCIQSICGLLIQSFVAGIVFAKLARPRKRAETITFSKDACISLRNGQLCFLFRIGDMRNTHLVEAHVRLQMIRQAITEEGEVLILHQQELDLGINKGADRLFLVWPTTVCYVIDAKSPLYNYSCESTGMTAQALTSYVPSEIRWGHRFEKLVTFQKQNGDYQIDWSYFHRTYAVRTPLCSAKELSEYKVSNSHPDHGDYHLSALVCCTFEPECSVCTETVIFGGLLTLK</sequence>
<comment type="subcellular location">
    <subcellularLocation>
        <location evidence="1 11">Membrane</location>
        <topology evidence="1 11">Multi-pass membrane protein</topology>
    </subcellularLocation>
</comment>
<organism evidence="17">
    <name type="scientific">Soboliphyme baturini</name>
    <dbReference type="NCBI Taxonomy" id="241478"/>
    <lineage>
        <taxon>Eukaryota</taxon>
        <taxon>Metazoa</taxon>
        <taxon>Ecdysozoa</taxon>
        <taxon>Nematoda</taxon>
        <taxon>Enoplea</taxon>
        <taxon>Dorylaimia</taxon>
        <taxon>Dioctophymatida</taxon>
        <taxon>Dioctophymatoidea</taxon>
        <taxon>Soboliphymatidae</taxon>
        <taxon>Soboliphyme</taxon>
    </lineage>
</organism>
<feature type="domain" description="Potassium channel inwardly rectifying transmembrane" evidence="13">
    <location>
        <begin position="49"/>
        <end position="189"/>
    </location>
</feature>
<evidence type="ECO:0000256" key="7">
    <source>
        <dbReference type="ARBA" id="ARBA00022989"/>
    </source>
</evidence>
<name>A0A183IJW0_9BILA</name>
<dbReference type="InterPro" id="IPR013518">
    <property type="entry name" value="K_chnl_inward-rec_Kir_cyto"/>
</dbReference>
<evidence type="ECO:0000256" key="10">
    <source>
        <dbReference type="ARBA" id="ARBA00023303"/>
    </source>
</evidence>
<keyword evidence="4 11" id="KW-0812">Transmembrane</keyword>
<evidence type="ECO:0000256" key="2">
    <source>
        <dbReference type="ARBA" id="ARBA00022448"/>
    </source>
</evidence>
<comment type="similarity">
    <text evidence="11">Belongs to the inward rectifier-type potassium channel (TC 1.A.2.1) family.</text>
</comment>
<evidence type="ECO:0000256" key="11">
    <source>
        <dbReference type="RuleBase" id="RU003822"/>
    </source>
</evidence>
<keyword evidence="3 11" id="KW-0633">Potassium transport</keyword>
<evidence type="ECO:0000313" key="17">
    <source>
        <dbReference type="WBParaSite" id="SBAD_0000408001-mRNA-1"/>
    </source>
</evidence>
<evidence type="ECO:0000256" key="9">
    <source>
        <dbReference type="ARBA" id="ARBA00023136"/>
    </source>
</evidence>
<dbReference type="InterPro" id="IPR041647">
    <property type="entry name" value="IRK_C"/>
</dbReference>
<keyword evidence="5 11" id="KW-0851">Voltage-gated channel</keyword>
<keyword evidence="2 11" id="KW-0813">Transport</keyword>
<dbReference type="WBParaSite" id="SBAD_0000408001-mRNA-1">
    <property type="protein sequence ID" value="SBAD_0000408001-mRNA-1"/>
    <property type="gene ID" value="SBAD_0000408001"/>
</dbReference>
<evidence type="ECO:0000256" key="3">
    <source>
        <dbReference type="ARBA" id="ARBA00022538"/>
    </source>
</evidence>
<keyword evidence="10 11" id="KW-0407">Ion channel</keyword>
<dbReference type="GO" id="GO:1990573">
    <property type="term" value="P:potassium ion import across plasma membrane"/>
    <property type="evidence" value="ECO:0007669"/>
    <property type="project" value="TreeGrafter"/>
</dbReference>
<dbReference type="OrthoDB" id="273257at2759"/>
<dbReference type="GO" id="GO:0034702">
    <property type="term" value="C:monoatomic ion channel complex"/>
    <property type="evidence" value="ECO:0007669"/>
    <property type="project" value="UniProtKB-KW"/>
</dbReference>
<keyword evidence="8 11" id="KW-0406">Ion transport</keyword>
<protein>
    <submittedName>
        <fullName evidence="17">Inward rectifier potassium channel irk-1</fullName>
    </submittedName>
</protein>
<dbReference type="PANTHER" id="PTHR11767:SF102">
    <property type="entry name" value="INWARDLY RECTIFYING POTASSIUM CHANNEL 1, ISOFORM F"/>
    <property type="match status" value="1"/>
</dbReference>
<reference evidence="17" key="1">
    <citation type="submission" date="2016-06" db="UniProtKB">
        <authorList>
            <consortium name="WormBaseParasite"/>
        </authorList>
    </citation>
    <scope>IDENTIFICATION</scope>
</reference>
<keyword evidence="7 12" id="KW-1133">Transmembrane helix</keyword>
<feature type="transmembrane region" description="Helical" evidence="12">
    <location>
        <begin position="161"/>
        <end position="184"/>
    </location>
</feature>
<dbReference type="FunFam" id="1.10.287.70:FF:000019">
    <property type="entry name" value="G protein-activated inward rectifier potassium channel 1"/>
    <property type="match status" value="1"/>
</dbReference>
<keyword evidence="16" id="KW-1185">Reference proteome</keyword>
<evidence type="ECO:0000256" key="12">
    <source>
        <dbReference type="SAM" id="Phobius"/>
    </source>
</evidence>
<dbReference type="InterPro" id="IPR016449">
    <property type="entry name" value="K_chnl_inward-rec_Kir"/>
</dbReference>
<dbReference type="Pfam" id="PF01007">
    <property type="entry name" value="IRK"/>
    <property type="match status" value="1"/>
</dbReference>
<feature type="transmembrane region" description="Helical" evidence="12">
    <location>
        <begin position="80"/>
        <end position="107"/>
    </location>
</feature>
<reference evidence="15 16" key="2">
    <citation type="submission" date="2018-11" db="EMBL/GenBank/DDBJ databases">
        <authorList>
            <consortium name="Pathogen Informatics"/>
        </authorList>
    </citation>
    <scope>NUCLEOTIDE SEQUENCE [LARGE SCALE GENOMIC DNA]</scope>
</reference>
<dbReference type="InterPro" id="IPR014756">
    <property type="entry name" value="Ig_E-set"/>
</dbReference>
<evidence type="ECO:0000259" key="14">
    <source>
        <dbReference type="Pfam" id="PF17655"/>
    </source>
</evidence>
<keyword evidence="9 12" id="KW-0472">Membrane</keyword>
<dbReference type="Gene3D" id="2.60.40.1400">
    <property type="entry name" value="G protein-activated inward rectifier potassium channel 1"/>
    <property type="match status" value="1"/>
</dbReference>